<reference evidence="2" key="1">
    <citation type="submission" date="2020-02" db="EMBL/GenBank/DDBJ databases">
        <authorList>
            <person name="Meier V. D."/>
        </authorList>
    </citation>
    <scope>NUCLEOTIDE SEQUENCE</scope>
    <source>
        <strain evidence="2">AVDCRST_MAG26</strain>
    </source>
</reference>
<feature type="non-terminal residue" evidence="2">
    <location>
        <position position="68"/>
    </location>
</feature>
<dbReference type="EMBL" id="CADCTK010000993">
    <property type="protein sequence ID" value="CAA9292827.1"/>
    <property type="molecule type" value="Genomic_DNA"/>
</dbReference>
<name>A0A6J4K115_9CHLR</name>
<dbReference type="AlphaFoldDB" id="A0A6J4K115"/>
<accession>A0A6J4K115</accession>
<gene>
    <name evidence="2" type="ORF">AVDCRST_MAG26-4238</name>
</gene>
<evidence type="ECO:0000256" key="1">
    <source>
        <dbReference type="SAM" id="MobiDB-lite"/>
    </source>
</evidence>
<feature type="non-terminal residue" evidence="2">
    <location>
        <position position="1"/>
    </location>
</feature>
<protein>
    <submittedName>
        <fullName evidence="2">Uncharacterized protein</fullName>
    </submittedName>
</protein>
<evidence type="ECO:0000313" key="2">
    <source>
        <dbReference type="EMBL" id="CAA9292827.1"/>
    </source>
</evidence>
<sequence length="68" mass="7344">DGCRALTLQRRPDRGLPRPAPPRSGRGLVPASLQAAAALRHRQGPAARPLPPPARPHHRRPAGRFPVL</sequence>
<feature type="region of interest" description="Disordered" evidence="1">
    <location>
        <begin position="1"/>
        <end position="68"/>
    </location>
</feature>
<proteinExistence type="predicted"/>
<organism evidence="2">
    <name type="scientific">uncultured Chloroflexia bacterium</name>
    <dbReference type="NCBI Taxonomy" id="1672391"/>
    <lineage>
        <taxon>Bacteria</taxon>
        <taxon>Bacillati</taxon>
        <taxon>Chloroflexota</taxon>
        <taxon>Chloroflexia</taxon>
        <taxon>environmental samples</taxon>
    </lineage>
</organism>